<sequence>MISYFKKMSGGGQCPPRVRPSEIFWSWIGAFLGITPVAFLNYNLFAGSDFVYIIGSFGASAVLIYGAVRSPLAQPRNLVGGHILSAFIGVASYKLFYPCPWFAAAFSVATAIAFMHLTQTLHPPGGATALIAVIGSQKIHALGFWYILIPVGVGVIIMLTVALIVNNMAKTRKYPEFWI</sequence>
<dbReference type="Proteomes" id="UP000000442">
    <property type="component" value="Chromosome"/>
</dbReference>
<keyword evidence="1" id="KW-1133">Transmembrane helix</keyword>
<feature type="transmembrane region" description="Helical" evidence="1">
    <location>
        <begin position="23"/>
        <end position="44"/>
    </location>
</feature>
<dbReference type="EMBL" id="CP001087">
    <property type="protein sequence ID" value="ACN17903.1"/>
    <property type="molecule type" value="Genomic_DNA"/>
</dbReference>
<keyword evidence="1" id="KW-0472">Membrane</keyword>
<reference evidence="3 4" key="1">
    <citation type="journal article" date="2009" name="Environ. Microbiol.">
        <title>Genome sequence of Desulfobacterium autotrophicum HRM2, a marine sulfate reducer oxidizing organic carbon completely to carbon dioxide.</title>
        <authorList>
            <person name="Strittmatter A.W."/>
            <person name="Liesegang H."/>
            <person name="Rabus R."/>
            <person name="Decker I."/>
            <person name="Amann J."/>
            <person name="Andres S."/>
            <person name="Henne A."/>
            <person name="Fricke W.F."/>
            <person name="Martinez-Arias R."/>
            <person name="Bartels D."/>
            <person name="Goesmann A."/>
            <person name="Krause L."/>
            <person name="Puehler A."/>
            <person name="Klenk H.P."/>
            <person name="Richter M."/>
            <person name="Schuler M."/>
            <person name="Gloeckner F.O."/>
            <person name="Meyerdierks A."/>
            <person name="Gottschalk G."/>
            <person name="Amann R."/>
        </authorList>
    </citation>
    <scope>NUCLEOTIDE SEQUENCE [LARGE SCALE GENOMIC DNA]</scope>
    <source>
        <strain evidence="4">ATCC 43914 / DSM 3382 / HRM2</strain>
    </source>
</reference>
<dbReference type="KEGG" id="dat:HRM2_48550"/>
<dbReference type="Pfam" id="PF04982">
    <property type="entry name" value="TM_HPP"/>
    <property type="match status" value="1"/>
</dbReference>
<gene>
    <name evidence="3" type="ordered locus">HRM2_48550</name>
</gene>
<keyword evidence="4" id="KW-1185">Reference proteome</keyword>
<feature type="transmembrane region" description="Helical" evidence="1">
    <location>
        <begin position="144"/>
        <end position="165"/>
    </location>
</feature>
<dbReference type="OrthoDB" id="9811720at2"/>
<feature type="transmembrane region" description="Helical" evidence="1">
    <location>
        <begin position="50"/>
        <end position="68"/>
    </location>
</feature>
<dbReference type="PANTHER" id="PTHR33741:SF5">
    <property type="entry name" value="TRANSMEMBRANE PROTEIN DDB_G0269096-RELATED"/>
    <property type="match status" value="1"/>
</dbReference>
<dbReference type="STRING" id="177437.HRM2_48550"/>
<dbReference type="AlphaFoldDB" id="C0QIF9"/>
<organism evidence="3 4">
    <name type="scientific">Desulforapulum autotrophicum (strain ATCC 43914 / DSM 3382 / VKM B-1955 / HRM2)</name>
    <name type="common">Desulfobacterium autotrophicum</name>
    <dbReference type="NCBI Taxonomy" id="177437"/>
    <lineage>
        <taxon>Bacteria</taxon>
        <taxon>Pseudomonadati</taxon>
        <taxon>Thermodesulfobacteriota</taxon>
        <taxon>Desulfobacteria</taxon>
        <taxon>Desulfobacterales</taxon>
        <taxon>Desulfobacteraceae</taxon>
        <taxon>Desulforapulum</taxon>
    </lineage>
</organism>
<dbReference type="PANTHER" id="PTHR33741">
    <property type="entry name" value="TRANSMEMBRANE PROTEIN DDB_G0269096-RELATED"/>
    <property type="match status" value="1"/>
</dbReference>
<dbReference type="eggNOG" id="COG3448">
    <property type="taxonomic scope" value="Bacteria"/>
</dbReference>
<feature type="transmembrane region" description="Helical" evidence="1">
    <location>
        <begin position="95"/>
        <end position="117"/>
    </location>
</feature>
<name>C0QIF9_DESAH</name>
<dbReference type="HOGENOM" id="CLU_040397_2_1_7"/>
<dbReference type="RefSeq" id="WP_015906610.1">
    <property type="nucleotide sequence ID" value="NC_012108.1"/>
</dbReference>
<evidence type="ECO:0000256" key="1">
    <source>
        <dbReference type="SAM" id="Phobius"/>
    </source>
</evidence>
<proteinExistence type="predicted"/>
<accession>C0QIF9</accession>
<evidence type="ECO:0000313" key="4">
    <source>
        <dbReference type="Proteomes" id="UP000000442"/>
    </source>
</evidence>
<protein>
    <submittedName>
        <fullName evidence="3">Membrane protein</fullName>
    </submittedName>
</protein>
<evidence type="ECO:0000313" key="3">
    <source>
        <dbReference type="EMBL" id="ACN17903.1"/>
    </source>
</evidence>
<feature type="domain" description="HPP transmembrane region" evidence="2">
    <location>
        <begin position="15"/>
        <end position="175"/>
    </location>
</feature>
<dbReference type="InterPro" id="IPR007065">
    <property type="entry name" value="HPP"/>
</dbReference>
<evidence type="ECO:0000259" key="2">
    <source>
        <dbReference type="Pfam" id="PF04982"/>
    </source>
</evidence>
<keyword evidence="1" id="KW-0812">Transmembrane</keyword>
<dbReference type="InterPro" id="IPR058581">
    <property type="entry name" value="TM_HPP"/>
</dbReference>